<dbReference type="Proteomes" id="UP001207930">
    <property type="component" value="Unassembled WGS sequence"/>
</dbReference>
<keyword evidence="3" id="KW-1185">Reference proteome</keyword>
<evidence type="ECO:0000313" key="2">
    <source>
        <dbReference type="EMBL" id="MCW1887514.1"/>
    </source>
</evidence>
<proteinExistence type="predicted"/>
<evidence type="ECO:0000313" key="3">
    <source>
        <dbReference type="Proteomes" id="UP001207930"/>
    </source>
</evidence>
<organism evidence="2 3">
    <name type="scientific">Luteolibacter flavescens</name>
    <dbReference type="NCBI Taxonomy" id="1859460"/>
    <lineage>
        <taxon>Bacteria</taxon>
        <taxon>Pseudomonadati</taxon>
        <taxon>Verrucomicrobiota</taxon>
        <taxon>Verrucomicrobiia</taxon>
        <taxon>Verrucomicrobiales</taxon>
        <taxon>Verrucomicrobiaceae</taxon>
        <taxon>Luteolibacter</taxon>
    </lineage>
</organism>
<gene>
    <name evidence="2" type="ORF">OKA04_22450</name>
</gene>
<evidence type="ECO:0000259" key="1">
    <source>
        <dbReference type="Pfam" id="PF18746"/>
    </source>
</evidence>
<feature type="domain" description="Alpha-glutamyl/putrescinyl thymine pyrophosphorylase clade 3" evidence="1">
    <location>
        <begin position="37"/>
        <end position="313"/>
    </location>
</feature>
<accession>A0ABT3FVA1</accession>
<protein>
    <recommendedName>
        <fullName evidence="1">Alpha-glutamyl/putrescinyl thymine pyrophosphorylase clade 3 domain-containing protein</fullName>
    </recommendedName>
</protein>
<comment type="caution">
    <text evidence="2">The sequence shown here is derived from an EMBL/GenBank/DDBJ whole genome shotgun (WGS) entry which is preliminary data.</text>
</comment>
<dbReference type="EMBL" id="JAPDDS010000018">
    <property type="protein sequence ID" value="MCW1887514.1"/>
    <property type="molecule type" value="Genomic_DNA"/>
</dbReference>
<sequence>MKPKDATLAGALLNSLDEFEKSHHSLPGISSKVARWAWVEQLVESVRRDRYIAQLVGNQQKPIVADPNSIAFDPIKAGIYYNQQGVFEEACWLIFLSVHFGKNRRTGWRLVRDVYGRLGQGNWWTWDRITNYSEDFIQWLSANMNILKGADGVPRYFGNHRKYQSLSATSQTGTGASIHSYIEWVQNDGTHRELIDRYIEKNDGDPRKVFSALYKAMTVSSFGRMAKFDYLAQMGRTQLFPIEPNSPYFEGATGPLKAAKLLLAGNSEAKISWKEAEDKIIALESYLEVGMQAMEDSLCNWQKSPMKFKPFRG</sequence>
<dbReference type="InterPro" id="IPR041271">
    <property type="entry name" value="AGPT-Pplase3"/>
</dbReference>
<dbReference type="Pfam" id="PF18746">
    <property type="entry name" value="aGPT-Pplase3"/>
    <property type="match status" value="1"/>
</dbReference>
<name>A0ABT3FVA1_9BACT</name>
<reference evidence="2 3" key="1">
    <citation type="submission" date="2022-10" db="EMBL/GenBank/DDBJ databases">
        <title>Luteolibacter flavescens strain MCCC 1K03193, whole genome shotgun sequencing project.</title>
        <authorList>
            <person name="Zhao G."/>
            <person name="Shen L."/>
        </authorList>
    </citation>
    <scope>NUCLEOTIDE SEQUENCE [LARGE SCALE GENOMIC DNA]</scope>
    <source>
        <strain evidence="2 3">MCCC 1K03193</strain>
    </source>
</reference>
<dbReference type="RefSeq" id="WP_264503469.1">
    <property type="nucleotide sequence ID" value="NZ_JAPDDS010000018.1"/>
</dbReference>